<sequence>MEMSLAAVPDDKSLCWSGSKCQRMVVESIDNDEGKLALLKHWLLIGMRSQNCGLLGNVLMLAHSYGFADLNLFQKQLTEPASPQWLLPPYLREWFDEPQRACNLRLQHEGGLRFEANQPFCHLVADPTTLEGQLLEEVPDLLSKIDWQICKAEIFLASALHPDDRMNLMMLAATLWAQVAVAPVDASGVRRTQAAAPSTVRCSVICTDATTRDCGHDHSHGQDHGLL</sequence>
<accession>A0A0M0LPM0</accession>
<dbReference type="EMBL" id="JWZX01000438">
    <property type="protein sequence ID" value="KOO52969.1"/>
    <property type="molecule type" value="Genomic_DNA"/>
</dbReference>
<evidence type="ECO:0000313" key="1">
    <source>
        <dbReference type="EMBL" id="KOO52969.1"/>
    </source>
</evidence>
<reference evidence="2" key="1">
    <citation type="journal article" date="2015" name="PLoS Genet.">
        <title>Genome Sequence and Transcriptome Analyses of Chrysochromulina tobin: Metabolic Tools for Enhanced Algal Fitness in the Prominent Order Prymnesiales (Haptophyceae).</title>
        <authorList>
            <person name="Hovde B.T."/>
            <person name="Deodato C.R."/>
            <person name="Hunsperger H.M."/>
            <person name="Ryken S.A."/>
            <person name="Yost W."/>
            <person name="Jha R.K."/>
            <person name="Patterson J."/>
            <person name="Monnat R.J. Jr."/>
            <person name="Barlow S.B."/>
            <person name="Starkenburg S.R."/>
            <person name="Cattolico R.A."/>
        </authorList>
    </citation>
    <scope>NUCLEOTIDE SEQUENCE</scope>
    <source>
        <strain evidence="2">CCMP291</strain>
    </source>
</reference>
<comment type="caution">
    <text evidence="1">The sequence shown here is derived from an EMBL/GenBank/DDBJ whole genome shotgun (WGS) entry which is preliminary data.</text>
</comment>
<gene>
    <name evidence="1" type="ORF">Ctob_016572</name>
</gene>
<protein>
    <submittedName>
        <fullName evidence="1">Uncharacterized protein</fullName>
    </submittedName>
</protein>
<keyword evidence="2" id="KW-1185">Reference proteome</keyword>
<evidence type="ECO:0000313" key="2">
    <source>
        <dbReference type="Proteomes" id="UP000037460"/>
    </source>
</evidence>
<dbReference type="Proteomes" id="UP000037460">
    <property type="component" value="Unassembled WGS sequence"/>
</dbReference>
<organism evidence="1 2">
    <name type="scientific">Chrysochromulina tobinii</name>
    <dbReference type="NCBI Taxonomy" id="1460289"/>
    <lineage>
        <taxon>Eukaryota</taxon>
        <taxon>Haptista</taxon>
        <taxon>Haptophyta</taxon>
        <taxon>Prymnesiophyceae</taxon>
        <taxon>Prymnesiales</taxon>
        <taxon>Chrysochromulinaceae</taxon>
        <taxon>Chrysochromulina</taxon>
    </lineage>
</organism>
<dbReference type="AlphaFoldDB" id="A0A0M0LPM0"/>
<name>A0A0M0LPM0_9EUKA</name>
<proteinExistence type="predicted"/>